<keyword evidence="1" id="KW-0489">Methyltransferase</keyword>
<reference evidence="1 2" key="1">
    <citation type="submission" date="2018-05" db="EMBL/GenBank/DDBJ databases">
        <title>Marinilabilia rubrum sp. nov., isolated from saltern sediment.</title>
        <authorList>
            <person name="Zhang R."/>
        </authorList>
    </citation>
    <scope>NUCLEOTIDE SEQUENCE [LARGE SCALE GENOMIC DNA]</scope>
    <source>
        <strain evidence="1 2">WTE16</strain>
    </source>
</reference>
<dbReference type="CDD" id="cd02440">
    <property type="entry name" value="AdoMet_MTases"/>
    <property type="match status" value="1"/>
</dbReference>
<dbReference type="GO" id="GO:0032259">
    <property type="term" value="P:methylation"/>
    <property type="evidence" value="ECO:0007669"/>
    <property type="project" value="UniProtKB-KW"/>
</dbReference>
<keyword evidence="1" id="KW-0808">Transferase</keyword>
<proteinExistence type="predicted"/>
<organism evidence="1 2">
    <name type="scientific">Marinilabilia rubra</name>
    <dbReference type="NCBI Taxonomy" id="2162893"/>
    <lineage>
        <taxon>Bacteria</taxon>
        <taxon>Pseudomonadati</taxon>
        <taxon>Bacteroidota</taxon>
        <taxon>Bacteroidia</taxon>
        <taxon>Marinilabiliales</taxon>
        <taxon>Marinilabiliaceae</taxon>
        <taxon>Marinilabilia</taxon>
    </lineage>
</organism>
<accession>A0A2U2BBQ2</accession>
<gene>
    <name evidence="1" type="ORF">DDZ16_06135</name>
</gene>
<evidence type="ECO:0000313" key="2">
    <source>
        <dbReference type="Proteomes" id="UP000244956"/>
    </source>
</evidence>
<evidence type="ECO:0000313" key="1">
    <source>
        <dbReference type="EMBL" id="PWE00505.1"/>
    </source>
</evidence>
<dbReference type="EMBL" id="QEWP01000003">
    <property type="protein sequence ID" value="PWE00505.1"/>
    <property type="molecule type" value="Genomic_DNA"/>
</dbReference>
<dbReference type="RefSeq" id="WP_109263544.1">
    <property type="nucleotide sequence ID" value="NZ_QEWP01000003.1"/>
</dbReference>
<dbReference type="InterPro" id="IPR029063">
    <property type="entry name" value="SAM-dependent_MTases_sf"/>
</dbReference>
<dbReference type="Proteomes" id="UP000244956">
    <property type="component" value="Unassembled WGS sequence"/>
</dbReference>
<dbReference type="Gene3D" id="3.40.50.150">
    <property type="entry name" value="Vaccinia Virus protein VP39"/>
    <property type="match status" value="1"/>
</dbReference>
<dbReference type="SUPFAM" id="SSF53335">
    <property type="entry name" value="S-adenosyl-L-methionine-dependent methyltransferases"/>
    <property type="match status" value="1"/>
</dbReference>
<name>A0A2U2BBQ2_9BACT</name>
<protein>
    <submittedName>
        <fullName evidence="1">Class I SAM-dependent methyltransferase</fullName>
    </submittedName>
</protein>
<dbReference type="OrthoDB" id="9816564at2"/>
<dbReference type="Pfam" id="PF13489">
    <property type="entry name" value="Methyltransf_23"/>
    <property type="match status" value="1"/>
</dbReference>
<keyword evidence="2" id="KW-1185">Reference proteome</keyword>
<dbReference type="AlphaFoldDB" id="A0A2U2BBQ2"/>
<sequence length="218" mass="25428">MNQKCPLCHSNPEHHHPVKGPLERRYLHCPVCDLVFVACHNLLPVNAEKERYEQHENDVDDPGYLKFLNQAVEPTLPFLSTEMTGLDYGCGPGPAICQILAKQRIECQNYDPIFGPALPQGPFDFIFSTEVFEHFHDPEKELRQLDALLKPGGILTVMTMFRPAPGDFENWFYARDDTHVLFYTMKTFEFIASRFRYDMMWNDETRVVILKKRNENKF</sequence>
<dbReference type="GO" id="GO:0008168">
    <property type="term" value="F:methyltransferase activity"/>
    <property type="evidence" value="ECO:0007669"/>
    <property type="project" value="UniProtKB-KW"/>
</dbReference>
<comment type="caution">
    <text evidence="1">The sequence shown here is derived from an EMBL/GenBank/DDBJ whole genome shotgun (WGS) entry which is preliminary data.</text>
</comment>